<proteinExistence type="predicted"/>
<evidence type="ECO:0000313" key="2">
    <source>
        <dbReference type="EMBL" id="AAP99756.1"/>
    </source>
</evidence>
<feature type="region of interest" description="Disordered" evidence="1">
    <location>
        <begin position="153"/>
        <end position="173"/>
    </location>
</feature>
<dbReference type="EMBL" id="AE017126">
    <property type="protein sequence ID" value="AAP99756.1"/>
    <property type="molecule type" value="Genomic_DNA"/>
</dbReference>
<organism evidence="2 3">
    <name type="scientific">Prochlorococcus marinus (strain SARG / CCMP1375 / SS120)</name>
    <dbReference type="NCBI Taxonomy" id="167539"/>
    <lineage>
        <taxon>Bacteria</taxon>
        <taxon>Bacillati</taxon>
        <taxon>Cyanobacteriota</taxon>
        <taxon>Cyanophyceae</taxon>
        <taxon>Synechococcales</taxon>
        <taxon>Prochlorococcaceae</taxon>
        <taxon>Prochlorococcus</taxon>
    </lineage>
</organism>
<gene>
    <name evidence="2" type="ordered locus">Pro_0712</name>
</gene>
<name>Q7VCM8_PROMA</name>
<evidence type="ECO:0008006" key="4">
    <source>
        <dbReference type="Google" id="ProtNLM"/>
    </source>
</evidence>
<dbReference type="eggNOG" id="ENOG503216C">
    <property type="taxonomic scope" value="Bacteria"/>
</dbReference>
<reference evidence="2 3" key="1">
    <citation type="journal article" date="2003" name="Proc. Natl. Acad. Sci. U.S.A.">
        <title>Genome sequence of the cyanobacterium Prochlorococcus marinus SS120, a nearly minimal oxyphototrophic genome.</title>
        <authorList>
            <person name="Dufresne A."/>
            <person name="Salanoubat M."/>
            <person name="Partensky F."/>
            <person name="Artiguenave F."/>
            <person name="Axmann I.M."/>
            <person name="Barbe V."/>
            <person name="Duprat S."/>
            <person name="Galperin M.Y."/>
            <person name="Koonin E.V."/>
            <person name="Le Gall F."/>
            <person name="Makarova K.S."/>
            <person name="Ostrowski M."/>
            <person name="Oztas S."/>
            <person name="Robert C."/>
            <person name="Rogozin I.B."/>
            <person name="Scanlan D.J."/>
            <person name="Tandeau de Marsac N."/>
            <person name="Weissenbach J."/>
            <person name="Wincker P."/>
            <person name="Wolf Y.I."/>
            <person name="Hess W.R."/>
        </authorList>
    </citation>
    <scope>NUCLEOTIDE SEQUENCE [LARGE SCALE GENOMIC DNA]</scope>
    <source>
        <strain evidence="3">SARG / CCMP1375 / SS120</strain>
    </source>
</reference>
<dbReference type="Proteomes" id="UP000001420">
    <property type="component" value="Chromosome"/>
</dbReference>
<protein>
    <recommendedName>
        <fullName evidence="4">Josephin</fullName>
    </recommendedName>
</protein>
<dbReference type="AlphaFoldDB" id="Q7VCM8"/>
<evidence type="ECO:0000313" key="3">
    <source>
        <dbReference type="Proteomes" id="UP000001420"/>
    </source>
</evidence>
<sequence length="173" mass="20174">MTECQFLYLVNGEKQGEGFWRIGLTKNEDPLKEDKCFLECYRKELIGESAAKEILNAIEINLANLINDCISDGYFLETPSQGISYDLPLNILEEIYDFWLNLYKEKDLFEKVVGLLIIRRKMNFSHPAMIKGLKGFTGEWVKQIESLHRYRPPSKKTFNRQDPMWADSDQPLA</sequence>
<dbReference type="RefSeq" id="WP_011124864.1">
    <property type="nucleotide sequence ID" value="NC_005042.1"/>
</dbReference>
<dbReference type="KEGG" id="pma:Pro_0712"/>
<evidence type="ECO:0000256" key="1">
    <source>
        <dbReference type="SAM" id="MobiDB-lite"/>
    </source>
</evidence>
<dbReference type="OrthoDB" id="539847at2"/>
<accession>Q7VCM8</accession>
<dbReference type="HOGENOM" id="CLU_1593114_0_0_3"/>
<dbReference type="PATRIC" id="fig|167539.5.peg.752"/>
<dbReference type="EnsemblBacteria" id="AAP99756">
    <property type="protein sequence ID" value="AAP99756"/>
    <property type="gene ID" value="Pro_0712"/>
</dbReference>
<keyword evidence="3" id="KW-1185">Reference proteome</keyword>